<proteinExistence type="predicted"/>
<feature type="region of interest" description="Disordered" evidence="1">
    <location>
        <begin position="1"/>
        <end position="26"/>
    </location>
</feature>
<organism evidence="2 3">
    <name type="scientific">Kineococcus radiotolerans (strain ATCC BAA-149 / DSM 14245 / SRS30216)</name>
    <dbReference type="NCBI Taxonomy" id="266940"/>
    <lineage>
        <taxon>Bacteria</taxon>
        <taxon>Bacillati</taxon>
        <taxon>Actinomycetota</taxon>
        <taxon>Actinomycetes</taxon>
        <taxon>Kineosporiales</taxon>
        <taxon>Kineosporiaceae</taxon>
        <taxon>Kineococcus</taxon>
    </lineage>
</organism>
<reference evidence="3" key="1">
    <citation type="journal article" date="2008" name="PLoS ONE">
        <title>Survival in nuclear waste, extreme resistance, and potential applications gleaned from the genome sequence of Kineococcus radiotolerans SRS30216.</title>
        <authorList>
            <person name="Bagwell C.E."/>
            <person name="Bhat S."/>
            <person name="Hawkins G.M."/>
            <person name="Smith B.W."/>
            <person name="Biswas T."/>
            <person name="Hoover T.R."/>
            <person name="Saunders E."/>
            <person name="Han C.S."/>
            <person name="Tsodikov O.V."/>
            <person name="Shimkets L.J."/>
        </authorList>
    </citation>
    <scope>NUCLEOTIDE SEQUENCE [LARGE SCALE GENOMIC DNA]</scope>
    <source>
        <strain evidence="3">ATCC BAA-149 / DSM 14245 / SRS30216</strain>
    </source>
</reference>
<dbReference type="KEGG" id="kra:Krad_3349"/>
<accession>A6WDC4</accession>
<dbReference type="RefSeq" id="WP_012086928.1">
    <property type="nucleotide sequence ID" value="NC_009664.2"/>
</dbReference>
<dbReference type="EMBL" id="CP000750">
    <property type="protein sequence ID" value="ABS04813.1"/>
    <property type="molecule type" value="Genomic_DNA"/>
</dbReference>
<evidence type="ECO:0000256" key="1">
    <source>
        <dbReference type="SAM" id="MobiDB-lite"/>
    </source>
</evidence>
<dbReference type="Proteomes" id="UP000001116">
    <property type="component" value="Chromosome"/>
</dbReference>
<dbReference type="AlphaFoldDB" id="A6WDC4"/>
<dbReference type="HOGENOM" id="CLU_087285_0_0_11"/>
<gene>
    <name evidence="2" type="ordered locus">Krad_3349</name>
</gene>
<name>A6WDC4_KINRD</name>
<protein>
    <submittedName>
        <fullName evidence="2">Uncharacterized protein</fullName>
    </submittedName>
</protein>
<evidence type="ECO:0000313" key="2">
    <source>
        <dbReference type="EMBL" id="ABS04813.1"/>
    </source>
</evidence>
<sequence length="222" mass="23773">MRWHHRPVPDPAQPRRHHHRPALPGDDAIVSMAGGVDPSAVQEAAHAAASALVHGARSAQDAEVTRRVVRLAQDEGLEVIADLWADAPADSLAGALWRLYVLRTWVQRQPVAVSRQYVEGRRHAPVLEVVAGVADPPGPAEVVAVVDAVLRGVAEGDFAVTLERAAAFARILAVGRAHHADQVLPVTEEDAATSLTRSAARLVRTAEQLEHVAARWRAGELG</sequence>
<dbReference type="STRING" id="266940.Krad_3349"/>
<evidence type="ECO:0000313" key="3">
    <source>
        <dbReference type="Proteomes" id="UP000001116"/>
    </source>
</evidence>
<dbReference type="eggNOG" id="ENOG502ZAXG">
    <property type="taxonomic scope" value="Bacteria"/>
</dbReference>
<keyword evidence="3" id="KW-1185">Reference proteome</keyword>